<dbReference type="PANTHER" id="PTHR12110:SF41">
    <property type="entry name" value="INOSOSE DEHYDRATASE"/>
    <property type="match status" value="1"/>
</dbReference>
<dbReference type="InterPro" id="IPR013022">
    <property type="entry name" value="Xyl_isomerase-like_TIM-brl"/>
</dbReference>
<dbReference type="GO" id="GO:0016853">
    <property type="term" value="F:isomerase activity"/>
    <property type="evidence" value="ECO:0007669"/>
    <property type="project" value="UniProtKB-KW"/>
</dbReference>
<organism evidence="3 4">
    <name type="scientific">Tunturiibacter gelidiferens</name>
    <dbReference type="NCBI Taxonomy" id="3069689"/>
    <lineage>
        <taxon>Bacteria</taxon>
        <taxon>Pseudomonadati</taxon>
        <taxon>Acidobacteriota</taxon>
        <taxon>Terriglobia</taxon>
        <taxon>Terriglobales</taxon>
        <taxon>Acidobacteriaceae</taxon>
        <taxon>Tunturiibacter</taxon>
    </lineage>
</organism>
<evidence type="ECO:0000313" key="4">
    <source>
        <dbReference type="Proteomes" id="UP000535182"/>
    </source>
</evidence>
<protein>
    <submittedName>
        <fullName evidence="3">Sugar phosphate isomerase/epimerase</fullName>
    </submittedName>
</protein>
<reference evidence="3 4" key="1">
    <citation type="submission" date="2020-08" db="EMBL/GenBank/DDBJ databases">
        <title>Genomic Encyclopedia of Type Strains, Phase IV (KMG-V): Genome sequencing to study the core and pangenomes of soil and plant-associated prokaryotes.</title>
        <authorList>
            <person name="Whitman W."/>
        </authorList>
    </citation>
    <scope>NUCLEOTIDE SEQUENCE [LARGE SCALE GENOMIC DNA]</scope>
    <source>
        <strain evidence="3 4">X5P2</strain>
    </source>
</reference>
<accession>A0A9X0QFM7</accession>
<feature type="chain" id="PRO_5040787685" evidence="1">
    <location>
        <begin position="20"/>
        <end position="290"/>
    </location>
</feature>
<feature type="domain" description="Xylose isomerase-like TIM barrel" evidence="2">
    <location>
        <begin position="56"/>
        <end position="266"/>
    </location>
</feature>
<name>A0A9X0QFM7_9BACT</name>
<dbReference type="AlphaFoldDB" id="A0A9X0QFM7"/>
<keyword evidence="4" id="KW-1185">Reference proteome</keyword>
<evidence type="ECO:0000256" key="1">
    <source>
        <dbReference type="SAM" id="SignalP"/>
    </source>
</evidence>
<evidence type="ECO:0000259" key="2">
    <source>
        <dbReference type="Pfam" id="PF01261"/>
    </source>
</evidence>
<dbReference type="EMBL" id="JACHEB010000006">
    <property type="protein sequence ID" value="MBB5329355.1"/>
    <property type="molecule type" value="Genomic_DNA"/>
</dbReference>
<evidence type="ECO:0000313" key="3">
    <source>
        <dbReference type="EMBL" id="MBB5329355.1"/>
    </source>
</evidence>
<dbReference type="Proteomes" id="UP000535182">
    <property type="component" value="Unassembled WGS sequence"/>
</dbReference>
<gene>
    <name evidence="3" type="ORF">HDF14_002973</name>
</gene>
<proteinExistence type="predicted"/>
<dbReference type="PANTHER" id="PTHR12110">
    <property type="entry name" value="HYDROXYPYRUVATE ISOMERASE"/>
    <property type="match status" value="1"/>
</dbReference>
<keyword evidence="3" id="KW-0413">Isomerase</keyword>
<comment type="caution">
    <text evidence="3">The sequence shown here is derived from an EMBL/GenBank/DDBJ whole genome shotgun (WGS) entry which is preliminary data.</text>
</comment>
<dbReference type="Gene3D" id="3.20.20.150">
    <property type="entry name" value="Divalent-metal-dependent TIM barrel enzymes"/>
    <property type="match status" value="1"/>
</dbReference>
<feature type="signal peptide" evidence="1">
    <location>
        <begin position="1"/>
        <end position="19"/>
    </location>
</feature>
<dbReference type="InterPro" id="IPR050312">
    <property type="entry name" value="IolE/XylAMocC-like"/>
</dbReference>
<dbReference type="InterPro" id="IPR036237">
    <property type="entry name" value="Xyl_isomerase-like_sf"/>
</dbReference>
<dbReference type="RefSeq" id="WP_221304693.1">
    <property type="nucleotide sequence ID" value="NZ_JACHEB010000006.1"/>
</dbReference>
<sequence length="290" mass="31750">MSLYTRRWFVACGGAAAMAARPMLSLSASVPIGLQLYTVGDELQKDVTGTLKKLRAIGYARVESSGFAGLGAREFRVRLDQVGLTCLSAHMPLGDGDLGHLFDDAHAVGAHYVVSSAQLPKRQEGQEATVEDYAMLAERLNEIGRQAKKAGLQYAYHNHNFEFKKLQGGQSGYDILLTKTDPEAVAFELDCGWAVSAGVNPADYFVRNPGRFRMLHVKDFVATPAPIYSLAKDQRPQGTELGRGHIDYKPILAAAAKAGIKDYYIEQEPPFISMTAMEAVGVDYRYLRAI</sequence>
<dbReference type="Pfam" id="PF01261">
    <property type="entry name" value="AP_endonuc_2"/>
    <property type="match status" value="1"/>
</dbReference>
<dbReference type="SUPFAM" id="SSF51658">
    <property type="entry name" value="Xylose isomerase-like"/>
    <property type="match status" value="1"/>
</dbReference>
<keyword evidence="1" id="KW-0732">Signal</keyword>